<evidence type="ECO:0000256" key="1">
    <source>
        <dbReference type="SAM" id="MobiDB-lite"/>
    </source>
</evidence>
<dbReference type="OrthoDB" id="3352225at2759"/>
<name>A0A9W8IT44_9AGAR</name>
<dbReference type="InterPro" id="IPR046522">
    <property type="entry name" value="DUF6699"/>
</dbReference>
<dbReference type="Proteomes" id="UP001140091">
    <property type="component" value="Unassembled WGS sequence"/>
</dbReference>
<organism evidence="3 4">
    <name type="scientific">Candolleomyces eurysporus</name>
    <dbReference type="NCBI Taxonomy" id="2828524"/>
    <lineage>
        <taxon>Eukaryota</taxon>
        <taxon>Fungi</taxon>
        <taxon>Dikarya</taxon>
        <taxon>Basidiomycota</taxon>
        <taxon>Agaricomycotina</taxon>
        <taxon>Agaricomycetes</taxon>
        <taxon>Agaricomycetidae</taxon>
        <taxon>Agaricales</taxon>
        <taxon>Agaricineae</taxon>
        <taxon>Psathyrellaceae</taxon>
        <taxon>Candolleomyces</taxon>
    </lineage>
</organism>
<proteinExistence type="predicted"/>
<protein>
    <recommendedName>
        <fullName evidence="2">DUF6699 domain-containing protein</fullName>
    </recommendedName>
</protein>
<keyword evidence="4" id="KW-1185">Reference proteome</keyword>
<reference evidence="3" key="1">
    <citation type="submission" date="2022-06" db="EMBL/GenBank/DDBJ databases">
        <title>Genome Sequence of Candolleomyces eurysporus.</title>
        <authorList>
            <person name="Buettner E."/>
        </authorList>
    </citation>
    <scope>NUCLEOTIDE SEQUENCE</scope>
    <source>
        <strain evidence="3">VTCC 930004</strain>
    </source>
</reference>
<evidence type="ECO:0000313" key="4">
    <source>
        <dbReference type="Proteomes" id="UP001140091"/>
    </source>
</evidence>
<accession>A0A9W8IT44</accession>
<dbReference type="AlphaFoldDB" id="A0A9W8IT44"/>
<comment type="caution">
    <text evidence="3">The sequence shown here is derived from an EMBL/GenBank/DDBJ whole genome shotgun (WGS) entry which is preliminary data.</text>
</comment>
<gene>
    <name evidence="3" type="ORF">H1R20_g14848</name>
</gene>
<feature type="non-terminal residue" evidence="3">
    <location>
        <position position="349"/>
    </location>
</feature>
<dbReference type="EMBL" id="JANBPK010001503">
    <property type="protein sequence ID" value="KAJ2922245.1"/>
    <property type="molecule type" value="Genomic_DNA"/>
</dbReference>
<dbReference type="Pfam" id="PF20415">
    <property type="entry name" value="DUF6699"/>
    <property type="match status" value="1"/>
</dbReference>
<evidence type="ECO:0000259" key="2">
    <source>
        <dbReference type="Pfam" id="PF20415"/>
    </source>
</evidence>
<feature type="domain" description="DUF6699" evidence="2">
    <location>
        <begin position="100"/>
        <end position="238"/>
    </location>
</feature>
<feature type="compositionally biased region" description="Basic and acidic residues" evidence="1">
    <location>
        <begin position="289"/>
        <end position="317"/>
    </location>
</feature>
<feature type="region of interest" description="Disordered" evidence="1">
    <location>
        <begin position="289"/>
        <end position="327"/>
    </location>
</feature>
<evidence type="ECO:0000313" key="3">
    <source>
        <dbReference type="EMBL" id="KAJ2922245.1"/>
    </source>
</evidence>
<sequence>MAAPTSAWAWGMAAEPAGLTWGMDMMPARMPAMGRSRTGTAALRQEKPQQVGANRVHHFMEGEDYGPVLTPMIVCIVEAKLQLNPVLLSPLHAGSNRTYLTWNLLCPTSDIHYSLDPAHKSWSGRNSPATFPRTTQLLIVTEPLKYPWCIPVDAQNENIGVTCGEIMDAVERSMRAVIAKKDWDSVLSTELRNEALASYKRNRGRGEGLDFKVPGRELGEAMVRMDFLRDFIYWGGLEVLDTHQPETEGDHQFIMRKWLNQNGQGSAAGWPCTLVLRLESVRSRGADREKSRVADRLAEREKSRGADRLAPEQEKSSFMKANSAAERPKKTIRWVDGLGPSSLWTARNG</sequence>